<dbReference type="InterPro" id="IPR020846">
    <property type="entry name" value="MFS_dom"/>
</dbReference>
<protein>
    <submittedName>
        <fullName evidence="7">MFS transporter</fullName>
    </submittedName>
</protein>
<dbReference type="GO" id="GO:0022857">
    <property type="term" value="F:transmembrane transporter activity"/>
    <property type="evidence" value="ECO:0007669"/>
    <property type="project" value="InterPro"/>
</dbReference>
<evidence type="ECO:0000256" key="4">
    <source>
        <dbReference type="ARBA" id="ARBA00023136"/>
    </source>
</evidence>
<accession>A0A4R1CFC5</accession>
<sequence>MSLETGLVDTAQLQRRTVRSLVATQAVGALGITIALATASLLARDLSGSDSLAGLAQTSQVLGAAVASWTLASVMATRGRRVGLLSGIGFATVGSLICVVAGVLGSMTLLLLGTFLVGSMTAANAAARYAATDLAAPATRARDLSLVVWATTIGAVLGPNLAEPSARLAAWLRLPPLTGPFLVGAIGMAVAAVVVAVLLRPDPLLVARQLAGDTVPRRTGPGGVIAGARAVMRQEPLVAWAMAAVAAAHAVMVGVMVMTPLHMEHGGAHLHVIGLVISVHVLGMFAFAPLVGWFTDQIGRPQMIVLGALVLLVALTLAGVSPRGSSWQVFAGLFLLGVGWSFVTIAGSTMLTDLTPLASRTDVQGASDLAMGLSAGLAGGVSGAIVGMFGYGSLNAFAAVLAVAVLVAGIAASRVVSSGSGPLAPAMR</sequence>
<evidence type="ECO:0000256" key="3">
    <source>
        <dbReference type="ARBA" id="ARBA00022989"/>
    </source>
</evidence>
<feature type="transmembrane region" description="Helical" evidence="5">
    <location>
        <begin position="327"/>
        <end position="348"/>
    </location>
</feature>
<keyword evidence="3 5" id="KW-1133">Transmembrane helix</keyword>
<feature type="transmembrane region" description="Helical" evidence="5">
    <location>
        <begin position="21"/>
        <end position="43"/>
    </location>
</feature>
<evidence type="ECO:0000313" key="8">
    <source>
        <dbReference type="Proteomes" id="UP000295453"/>
    </source>
</evidence>
<evidence type="ECO:0000256" key="2">
    <source>
        <dbReference type="ARBA" id="ARBA00022692"/>
    </source>
</evidence>
<feature type="domain" description="Major facilitator superfamily (MFS) profile" evidence="6">
    <location>
        <begin position="1"/>
        <end position="416"/>
    </location>
</feature>
<dbReference type="PANTHER" id="PTHR23534">
    <property type="entry name" value="MFS PERMEASE"/>
    <property type="match status" value="1"/>
</dbReference>
<dbReference type="OrthoDB" id="9776171at2"/>
<dbReference type="InterPro" id="IPR036259">
    <property type="entry name" value="MFS_trans_sf"/>
</dbReference>
<reference evidence="7 8" key="1">
    <citation type="submission" date="2019-03" db="EMBL/GenBank/DDBJ databases">
        <authorList>
            <person name="Kim M.K.M."/>
        </authorList>
    </citation>
    <scope>NUCLEOTIDE SEQUENCE [LARGE SCALE GENOMIC DNA]</scope>
    <source>
        <strain evidence="7 8">18JY15-6</strain>
    </source>
</reference>
<evidence type="ECO:0000256" key="5">
    <source>
        <dbReference type="SAM" id="Phobius"/>
    </source>
</evidence>
<feature type="transmembrane region" description="Helical" evidence="5">
    <location>
        <begin position="303"/>
        <end position="321"/>
    </location>
</feature>
<dbReference type="InterPro" id="IPR011701">
    <property type="entry name" value="MFS"/>
</dbReference>
<organism evidence="7 8">
    <name type="scientific">Nocardioides jejuensis</name>
    <dbReference type="NCBI Taxonomy" id="2502782"/>
    <lineage>
        <taxon>Bacteria</taxon>
        <taxon>Bacillati</taxon>
        <taxon>Actinomycetota</taxon>
        <taxon>Actinomycetes</taxon>
        <taxon>Propionibacteriales</taxon>
        <taxon>Nocardioidaceae</taxon>
        <taxon>Nocardioides</taxon>
    </lineage>
</organism>
<comment type="caution">
    <text evidence="7">The sequence shown here is derived from an EMBL/GenBank/DDBJ whole genome shotgun (WGS) entry which is preliminary data.</text>
</comment>
<feature type="transmembrane region" description="Helical" evidence="5">
    <location>
        <begin position="55"/>
        <end position="75"/>
    </location>
</feature>
<feature type="transmembrane region" description="Helical" evidence="5">
    <location>
        <begin position="237"/>
        <end position="258"/>
    </location>
</feature>
<keyword evidence="2 5" id="KW-0812">Transmembrane</keyword>
<comment type="subcellular location">
    <subcellularLocation>
        <location evidence="1">Cell membrane</location>
        <topology evidence="1">Multi-pass membrane protein</topology>
    </subcellularLocation>
</comment>
<dbReference type="SUPFAM" id="SSF103473">
    <property type="entry name" value="MFS general substrate transporter"/>
    <property type="match status" value="1"/>
</dbReference>
<keyword evidence="8" id="KW-1185">Reference proteome</keyword>
<dbReference type="PROSITE" id="PS50850">
    <property type="entry name" value="MFS"/>
    <property type="match status" value="1"/>
</dbReference>
<name>A0A4R1CFC5_9ACTN</name>
<dbReference type="Pfam" id="PF07690">
    <property type="entry name" value="MFS_1"/>
    <property type="match status" value="1"/>
</dbReference>
<feature type="transmembrane region" description="Helical" evidence="5">
    <location>
        <begin position="270"/>
        <end position="291"/>
    </location>
</feature>
<dbReference type="Gene3D" id="1.20.1250.20">
    <property type="entry name" value="MFS general substrate transporter like domains"/>
    <property type="match status" value="2"/>
</dbReference>
<gene>
    <name evidence="7" type="ORF">EPD65_07395</name>
</gene>
<feature type="transmembrane region" description="Helical" evidence="5">
    <location>
        <begin position="181"/>
        <end position="199"/>
    </location>
</feature>
<feature type="transmembrane region" description="Helical" evidence="5">
    <location>
        <begin position="143"/>
        <end position="161"/>
    </location>
</feature>
<feature type="transmembrane region" description="Helical" evidence="5">
    <location>
        <begin position="397"/>
        <end position="417"/>
    </location>
</feature>
<evidence type="ECO:0000313" key="7">
    <source>
        <dbReference type="EMBL" id="TCJ29005.1"/>
    </source>
</evidence>
<dbReference type="AlphaFoldDB" id="A0A4R1CFC5"/>
<dbReference type="Proteomes" id="UP000295453">
    <property type="component" value="Unassembled WGS sequence"/>
</dbReference>
<dbReference type="GO" id="GO:0005886">
    <property type="term" value="C:plasma membrane"/>
    <property type="evidence" value="ECO:0007669"/>
    <property type="project" value="UniProtKB-SubCell"/>
</dbReference>
<proteinExistence type="predicted"/>
<evidence type="ECO:0000259" key="6">
    <source>
        <dbReference type="PROSITE" id="PS50850"/>
    </source>
</evidence>
<dbReference type="EMBL" id="SJZJ01000009">
    <property type="protein sequence ID" value="TCJ29005.1"/>
    <property type="molecule type" value="Genomic_DNA"/>
</dbReference>
<feature type="transmembrane region" description="Helical" evidence="5">
    <location>
        <begin position="82"/>
        <end position="104"/>
    </location>
</feature>
<feature type="transmembrane region" description="Helical" evidence="5">
    <location>
        <begin position="369"/>
        <end position="391"/>
    </location>
</feature>
<keyword evidence="4 5" id="KW-0472">Membrane</keyword>
<feature type="transmembrane region" description="Helical" evidence="5">
    <location>
        <begin position="110"/>
        <end position="131"/>
    </location>
</feature>
<dbReference type="PANTHER" id="PTHR23534:SF1">
    <property type="entry name" value="MAJOR FACILITATOR SUPERFAMILY PROTEIN"/>
    <property type="match status" value="1"/>
</dbReference>
<evidence type="ECO:0000256" key="1">
    <source>
        <dbReference type="ARBA" id="ARBA00004651"/>
    </source>
</evidence>